<organism evidence="1 2">
    <name type="scientific">Fundicoccus ignavus</name>
    <dbReference type="NCBI Taxonomy" id="2664442"/>
    <lineage>
        <taxon>Bacteria</taxon>
        <taxon>Bacillati</taxon>
        <taxon>Bacillota</taxon>
        <taxon>Bacilli</taxon>
        <taxon>Lactobacillales</taxon>
        <taxon>Aerococcaceae</taxon>
        <taxon>Fundicoccus</taxon>
    </lineage>
</organism>
<dbReference type="EMBL" id="WJQS01000007">
    <property type="protein sequence ID" value="MRI85851.1"/>
    <property type="molecule type" value="Genomic_DNA"/>
</dbReference>
<gene>
    <name evidence="1" type="ORF">GIY09_08230</name>
</gene>
<reference evidence="1 2" key="1">
    <citation type="submission" date="2019-11" db="EMBL/GenBank/DDBJ databases">
        <title>Characterisation of Fundicoccus ignavus gen. nov. sp. nov., a novel genus of the family Aerococcaceae isolated from bulk tank milk.</title>
        <authorList>
            <person name="Siebert A."/>
            <person name="Huptas C."/>
            <person name="Wenning M."/>
            <person name="Scherer S."/>
            <person name="Doll E.V."/>
        </authorList>
    </citation>
    <scope>NUCLEOTIDE SEQUENCE [LARGE SCALE GENOMIC DNA]</scope>
    <source>
        <strain evidence="1 2">WS4759</strain>
    </source>
</reference>
<proteinExistence type="predicted"/>
<accession>A0A6I2GK14</accession>
<evidence type="ECO:0000313" key="2">
    <source>
        <dbReference type="Proteomes" id="UP000430975"/>
    </source>
</evidence>
<name>A0A6I2GK14_9LACT</name>
<keyword evidence="2" id="KW-1185">Reference proteome</keyword>
<protein>
    <submittedName>
        <fullName evidence="1">Uncharacterized protein</fullName>
    </submittedName>
</protein>
<sequence length="215" mass="24836">MALSTEVVQQIVNRLKAVDTQTLIYQTIAADRIGKRLSSEEISRKIDIAEQLAKQLVHHYKDTLKLETVEQLVAYLKLNVEFREEKIEEYFAIIGFFESPNRIVVNNVYRQNDAFWLAHGLPECTFERWSQVVIAHEAFHAIQEQTQLDLSEFETELWQFAGFKKRSPITALIEVVANYFAQYYTGFELYPALLDNVALLPLYPEAVSEQVSSLS</sequence>
<dbReference type="Proteomes" id="UP000430975">
    <property type="component" value="Unassembled WGS sequence"/>
</dbReference>
<evidence type="ECO:0000313" key="1">
    <source>
        <dbReference type="EMBL" id="MRI85851.1"/>
    </source>
</evidence>
<dbReference type="AlphaFoldDB" id="A0A6I2GK14"/>
<comment type="caution">
    <text evidence="1">The sequence shown here is derived from an EMBL/GenBank/DDBJ whole genome shotgun (WGS) entry which is preliminary data.</text>
</comment>
<dbReference type="RefSeq" id="WP_153863709.1">
    <property type="nucleotide sequence ID" value="NZ_WJQS01000007.1"/>
</dbReference>